<keyword evidence="3" id="KW-0611">Plant defense</keyword>
<protein>
    <recommendedName>
        <fullName evidence="4">Disease resistance N-terminal domain-containing protein</fullName>
    </recommendedName>
</protein>
<dbReference type="GO" id="GO:0006952">
    <property type="term" value="P:defense response"/>
    <property type="evidence" value="ECO:0007669"/>
    <property type="project" value="UniProtKB-KW"/>
</dbReference>
<name>A0AAE0E9J0_9ROSI</name>
<dbReference type="AlphaFoldDB" id="A0AAE0E9J0"/>
<dbReference type="PANTHER" id="PTHR19338">
    <property type="entry name" value="TRANSLOCASE OF INNER MITOCHONDRIAL MEMBRANE 13 HOMOLOG"/>
    <property type="match status" value="1"/>
</dbReference>
<evidence type="ECO:0000313" key="5">
    <source>
        <dbReference type="EMBL" id="KAK3220148.1"/>
    </source>
</evidence>
<accession>A0AAE0E9J0</accession>
<keyword evidence="1" id="KW-0677">Repeat</keyword>
<dbReference type="Gene3D" id="1.20.5.4130">
    <property type="match status" value="1"/>
</dbReference>
<dbReference type="CDD" id="cd14798">
    <property type="entry name" value="RX-CC_like"/>
    <property type="match status" value="1"/>
</dbReference>
<sequence length="207" mass="23306">MAEAVVSTILGQLATLLDQQVGGEVRLLLGVDEEVKKLTSNFQTIKSVLEDAECKQFKDKAVGVWLDKLKDVSYDMEDVLDEWNTAIQKLRIMEAENASNASNASMLVTKVCSLMSCFRLCCRQVVTRHDIAKKIKDLNQALDVIAMERNSFHLSSTDATREIEWEITTSFEHESEIVVRDDDKKKIKTLLLSGVVMDQHPSLSFPL</sequence>
<dbReference type="Proteomes" id="UP001281410">
    <property type="component" value="Unassembled WGS sequence"/>
</dbReference>
<keyword evidence="2" id="KW-0547">Nucleotide-binding</keyword>
<dbReference type="InterPro" id="IPR038005">
    <property type="entry name" value="RX-like_CC"/>
</dbReference>
<comment type="caution">
    <text evidence="5">The sequence shown here is derived from an EMBL/GenBank/DDBJ whole genome shotgun (WGS) entry which is preliminary data.</text>
</comment>
<gene>
    <name evidence="5" type="ORF">Dsin_014118</name>
</gene>
<organism evidence="5 6">
    <name type="scientific">Dipteronia sinensis</name>
    <dbReference type="NCBI Taxonomy" id="43782"/>
    <lineage>
        <taxon>Eukaryota</taxon>
        <taxon>Viridiplantae</taxon>
        <taxon>Streptophyta</taxon>
        <taxon>Embryophyta</taxon>
        <taxon>Tracheophyta</taxon>
        <taxon>Spermatophyta</taxon>
        <taxon>Magnoliopsida</taxon>
        <taxon>eudicotyledons</taxon>
        <taxon>Gunneridae</taxon>
        <taxon>Pentapetalae</taxon>
        <taxon>rosids</taxon>
        <taxon>malvids</taxon>
        <taxon>Sapindales</taxon>
        <taxon>Sapindaceae</taxon>
        <taxon>Hippocastanoideae</taxon>
        <taxon>Acereae</taxon>
        <taxon>Dipteronia</taxon>
    </lineage>
</organism>
<dbReference type="EMBL" id="JANJYJ010000004">
    <property type="protein sequence ID" value="KAK3220148.1"/>
    <property type="molecule type" value="Genomic_DNA"/>
</dbReference>
<evidence type="ECO:0000256" key="1">
    <source>
        <dbReference type="ARBA" id="ARBA00022737"/>
    </source>
</evidence>
<keyword evidence="6" id="KW-1185">Reference proteome</keyword>
<proteinExistence type="predicted"/>
<evidence type="ECO:0000259" key="4">
    <source>
        <dbReference type="Pfam" id="PF18052"/>
    </source>
</evidence>
<evidence type="ECO:0000256" key="3">
    <source>
        <dbReference type="ARBA" id="ARBA00022821"/>
    </source>
</evidence>
<dbReference type="GO" id="GO:0000166">
    <property type="term" value="F:nucleotide binding"/>
    <property type="evidence" value="ECO:0007669"/>
    <property type="project" value="UniProtKB-KW"/>
</dbReference>
<feature type="domain" description="Disease resistance N-terminal" evidence="4">
    <location>
        <begin position="5"/>
        <end position="96"/>
    </location>
</feature>
<reference evidence="5" key="1">
    <citation type="journal article" date="2023" name="Plant J.">
        <title>Genome sequences and population genomics provide insights into the demographic history, inbreeding, and mutation load of two 'living fossil' tree species of Dipteronia.</title>
        <authorList>
            <person name="Feng Y."/>
            <person name="Comes H.P."/>
            <person name="Chen J."/>
            <person name="Zhu S."/>
            <person name="Lu R."/>
            <person name="Zhang X."/>
            <person name="Li P."/>
            <person name="Qiu J."/>
            <person name="Olsen K.M."/>
            <person name="Qiu Y."/>
        </authorList>
    </citation>
    <scope>NUCLEOTIDE SEQUENCE</scope>
    <source>
        <strain evidence="5">NBL</strain>
    </source>
</reference>
<dbReference type="InterPro" id="IPR041118">
    <property type="entry name" value="Rx_N"/>
</dbReference>
<evidence type="ECO:0000313" key="6">
    <source>
        <dbReference type="Proteomes" id="UP001281410"/>
    </source>
</evidence>
<dbReference type="PANTHER" id="PTHR19338:SF37">
    <property type="entry name" value="DISEASE RESISTANCE PROTEIN RGA4"/>
    <property type="match status" value="1"/>
</dbReference>
<evidence type="ECO:0000256" key="2">
    <source>
        <dbReference type="ARBA" id="ARBA00022741"/>
    </source>
</evidence>
<dbReference type="Pfam" id="PF18052">
    <property type="entry name" value="Rx_N"/>
    <property type="match status" value="1"/>
</dbReference>